<accession>A0A4Q5N1T9</accession>
<organism evidence="2 3">
    <name type="scientific">Pengzhenrongella frigida</name>
    <dbReference type="NCBI Taxonomy" id="1259133"/>
    <lineage>
        <taxon>Bacteria</taxon>
        <taxon>Bacillati</taxon>
        <taxon>Actinomycetota</taxon>
        <taxon>Actinomycetes</taxon>
        <taxon>Micrococcales</taxon>
        <taxon>Pengzhenrongella</taxon>
    </lineage>
</organism>
<evidence type="ECO:0000256" key="1">
    <source>
        <dbReference type="SAM" id="MobiDB-lite"/>
    </source>
</evidence>
<evidence type="ECO:0000313" key="2">
    <source>
        <dbReference type="EMBL" id="RYV52098.1"/>
    </source>
</evidence>
<dbReference type="OrthoDB" id="3756696at2"/>
<comment type="caution">
    <text evidence="2">The sequence shown here is derived from an EMBL/GenBank/DDBJ whole genome shotgun (WGS) entry which is preliminary data.</text>
</comment>
<name>A0A4Q5N1T9_9MICO</name>
<sequence length="505" mass="56607">MAQHQTRALSRLAGFERASARPEMTLLRAHNLEWIMSILAEHLAHGPVEVSRFHEIVDLEIQDMRSATAGPAETARTGREYCNEWVTRQWINRALVERVEQYTLTASTLDVLAFTDRLVDHRSTVSESRLKQILDSVSRLAGDANPDPRARIERIDAQIAALQSQRDLQLSGTAALPSGSALHEQLNNIMDLSRHLPADFKRVSDSVYEMHRRFVGDAQEGPVSRGEALRSFFAEHDLLETSDEGKAFRGLMRLWGNHREQTALRRDIDDLLRQDFAAGLTVEQRRALRALPRVLVDCAEEVQETYRRLTQSLERYVQSQNSSDRDLRSRLGRAQAAAHALFDRRTHRSSVDLQIGATMARVRSISQLQLIDPRLHESPAALEPDRLALVGALTPVQMRELGGPALEEIRLGVELAAGQSESGRPTLREVWLALSPELRRPKNVVGLLHVAVEQGAVFIEPVTERLETLRPDGSTMVHTVPAAVFPDRREATPGVPPAEKPEVRP</sequence>
<dbReference type="InterPro" id="IPR021804">
    <property type="entry name" value="DUF3375"/>
</dbReference>
<proteinExistence type="predicted"/>
<dbReference type="Pfam" id="PF11855">
    <property type="entry name" value="DUF3375"/>
    <property type="match status" value="1"/>
</dbReference>
<feature type="region of interest" description="Disordered" evidence="1">
    <location>
        <begin position="486"/>
        <end position="505"/>
    </location>
</feature>
<dbReference type="RefSeq" id="WP_130101546.1">
    <property type="nucleotide sequence ID" value="NZ_SDWW01000008.1"/>
</dbReference>
<dbReference type="Proteomes" id="UP000293764">
    <property type="component" value="Unassembled WGS sequence"/>
</dbReference>
<dbReference type="AlphaFoldDB" id="A0A4Q5N1T9"/>
<gene>
    <name evidence="2" type="ORF">EUA98_04840</name>
</gene>
<dbReference type="EMBL" id="SDWW01000008">
    <property type="protein sequence ID" value="RYV52098.1"/>
    <property type="molecule type" value="Genomic_DNA"/>
</dbReference>
<protein>
    <submittedName>
        <fullName evidence="2">DUF3375 family protein</fullName>
    </submittedName>
</protein>
<evidence type="ECO:0000313" key="3">
    <source>
        <dbReference type="Proteomes" id="UP000293764"/>
    </source>
</evidence>
<keyword evidence="3" id="KW-1185">Reference proteome</keyword>
<reference evidence="2 3" key="1">
    <citation type="submission" date="2019-01" db="EMBL/GenBank/DDBJ databases">
        <title>Novel species of Cellulomonas.</title>
        <authorList>
            <person name="Liu Q."/>
            <person name="Xin Y.-H."/>
        </authorList>
    </citation>
    <scope>NUCLEOTIDE SEQUENCE [LARGE SCALE GENOMIC DNA]</scope>
    <source>
        <strain evidence="2 3">HLT2-17</strain>
    </source>
</reference>